<proteinExistence type="predicted"/>
<dbReference type="EMBL" id="CP017637">
    <property type="protein sequence ID" value="APG08161.1"/>
    <property type="molecule type" value="Genomic_DNA"/>
</dbReference>
<organism evidence="2 3">
    <name type="scientific">Bradyrhizobium japonicum</name>
    <dbReference type="NCBI Taxonomy" id="375"/>
    <lineage>
        <taxon>Bacteria</taxon>
        <taxon>Pseudomonadati</taxon>
        <taxon>Pseudomonadota</taxon>
        <taxon>Alphaproteobacteria</taxon>
        <taxon>Hyphomicrobiales</taxon>
        <taxon>Nitrobacteraceae</taxon>
        <taxon>Bradyrhizobium</taxon>
    </lineage>
</organism>
<accession>A0A1L3F4C4</accession>
<reference evidence="2 3" key="1">
    <citation type="submission" date="2016-11" db="EMBL/GenBank/DDBJ databases">
        <title>Complete Genome Sequence of Bradyrhizobium sp. strain J5, an isolated from soybean nodule in Hokkaido.</title>
        <authorList>
            <person name="Kanehara K."/>
        </authorList>
    </citation>
    <scope>NUCLEOTIDE SEQUENCE [LARGE SCALE GENOMIC DNA]</scope>
    <source>
        <strain evidence="2 3">J5</strain>
    </source>
</reference>
<dbReference type="AlphaFoldDB" id="A0A1L3F4C4"/>
<feature type="region of interest" description="Disordered" evidence="1">
    <location>
        <begin position="31"/>
        <end position="52"/>
    </location>
</feature>
<feature type="region of interest" description="Disordered" evidence="1">
    <location>
        <begin position="71"/>
        <end position="99"/>
    </location>
</feature>
<evidence type="ECO:0000256" key="1">
    <source>
        <dbReference type="SAM" id="MobiDB-lite"/>
    </source>
</evidence>
<protein>
    <submittedName>
        <fullName evidence="2">Uncharacterized protein</fullName>
    </submittedName>
</protein>
<dbReference type="Proteomes" id="UP000181962">
    <property type="component" value="Chromosome"/>
</dbReference>
<name>A0A1L3F4C4_BRAJP</name>
<gene>
    <name evidence="2" type="ORF">BKD09_07460</name>
</gene>
<evidence type="ECO:0000313" key="2">
    <source>
        <dbReference type="EMBL" id="APG08161.1"/>
    </source>
</evidence>
<sequence length="99" mass="11148">MALDVGSMEITFITDLETLYQAHNFTKSPPQFAEPVLSPVEDGDGQGGPSEHHIFRQNLLKIAFQRDEFVFSQRTPNKRNDARPRLRIDGLPGARPSAR</sequence>
<evidence type="ECO:0000313" key="3">
    <source>
        <dbReference type="Proteomes" id="UP000181962"/>
    </source>
</evidence>
<feature type="compositionally biased region" description="Basic and acidic residues" evidence="1">
    <location>
        <begin position="78"/>
        <end position="88"/>
    </location>
</feature>